<dbReference type="GO" id="GO:0004843">
    <property type="term" value="F:cysteine-type deubiquitinase activity"/>
    <property type="evidence" value="ECO:0007669"/>
    <property type="project" value="InterPro"/>
</dbReference>
<feature type="compositionally biased region" description="Basic and acidic residues" evidence="1">
    <location>
        <begin position="90"/>
        <end position="101"/>
    </location>
</feature>
<dbReference type="InterPro" id="IPR001394">
    <property type="entry name" value="Peptidase_C19_UCH"/>
</dbReference>
<keyword evidence="4" id="KW-1185">Reference proteome</keyword>
<dbReference type="AlphaFoldDB" id="A0A433PEF7"/>
<organism evidence="3 4">
    <name type="scientific">Jimgerdemannia flammicorona</name>
    <dbReference type="NCBI Taxonomy" id="994334"/>
    <lineage>
        <taxon>Eukaryota</taxon>
        <taxon>Fungi</taxon>
        <taxon>Fungi incertae sedis</taxon>
        <taxon>Mucoromycota</taxon>
        <taxon>Mucoromycotina</taxon>
        <taxon>Endogonomycetes</taxon>
        <taxon>Endogonales</taxon>
        <taxon>Endogonaceae</taxon>
        <taxon>Jimgerdemannia</taxon>
    </lineage>
</organism>
<feature type="region of interest" description="Disordered" evidence="1">
    <location>
        <begin position="89"/>
        <end position="133"/>
    </location>
</feature>
<dbReference type="Proteomes" id="UP000274822">
    <property type="component" value="Unassembled WGS sequence"/>
</dbReference>
<dbReference type="GO" id="GO:0016579">
    <property type="term" value="P:protein deubiquitination"/>
    <property type="evidence" value="ECO:0007669"/>
    <property type="project" value="InterPro"/>
</dbReference>
<feature type="non-terminal residue" evidence="3">
    <location>
        <position position="1"/>
    </location>
</feature>
<dbReference type="SUPFAM" id="SSF54001">
    <property type="entry name" value="Cysteine proteinases"/>
    <property type="match status" value="1"/>
</dbReference>
<dbReference type="Gene3D" id="3.90.70.10">
    <property type="entry name" value="Cysteine proteinases"/>
    <property type="match status" value="1"/>
</dbReference>
<evidence type="ECO:0000313" key="4">
    <source>
        <dbReference type="Proteomes" id="UP000274822"/>
    </source>
</evidence>
<evidence type="ECO:0000313" key="3">
    <source>
        <dbReference type="EMBL" id="RUS15889.1"/>
    </source>
</evidence>
<evidence type="ECO:0000256" key="1">
    <source>
        <dbReference type="SAM" id="MobiDB-lite"/>
    </source>
</evidence>
<reference evidence="3 4" key="1">
    <citation type="journal article" date="2018" name="New Phytol.">
        <title>Phylogenomics of Endogonaceae and evolution of mycorrhizas within Mucoromycota.</title>
        <authorList>
            <person name="Chang Y."/>
            <person name="Desiro A."/>
            <person name="Na H."/>
            <person name="Sandor L."/>
            <person name="Lipzen A."/>
            <person name="Clum A."/>
            <person name="Barry K."/>
            <person name="Grigoriev I.V."/>
            <person name="Martin F.M."/>
            <person name="Stajich J.E."/>
            <person name="Smith M.E."/>
            <person name="Bonito G."/>
            <person name="Spatafora J.W."/>
        </authorList>
    </citation>
    <scope>NUCLEOTIDE SEQUENCE [LARGE SCALE GENOMIC DNA]</scope>
    <source>
        <strain evidence="3 4">AD002</strain>
    </source>
</reference>
<name>A0A433PEF7_9FUNG</name>
<dbReference type="InterPro" id="IPR028889">
    <property type="entry name" value="USP"/>
</dbReference>
<dbReference type="InterPro" id="IPR050185">
    <property type="entry name" value="Ub_carboxyl-term_hydrolase"/>
</dbReference>
<evidence type="ECO:0000259" key="2">
    <source>
        <dbReference type="PROSITE" id="PS50235"/>
    </source>
</evidence>
<protein>
    <recommendedName>
        <fullName evidence="2">USP domain-containing protein</fullName>
    </recommendedName>
</protein>
<comment type="caution">
    <text evidence="3">The sequence shown here is derived from an EMBL/GenBank/DDBJ whole genome shotgun (WGS) entry which is preliminary data.</text>
</comment>
<gene>
    <name evidence="3" type="ORF">BC938DRAFT_476790</name>
</gene>
<feature type="domain" description="USP" evidence="2">
    <location>
        <begin position="206"/>
        <end position="465"/>
    </location>
</feature>
<dbReference type="PANTHER" id="PTHR21646:SF19">
    <property type="entry name" value="UBIQUITIN CARBOXYL-TERMINAL HYDROLASE 3"/>
    <property type="match status" value="1"/>
</dbReference>
<dbReference type="PANTHER" id="PTHR21646">
    <property type="entry name" value="UBIQUITIN CARBOXYL-TERMINAL HYDROLASE"/>
    <property type="match status" value="1"/>
</dbReference>
<sequence>YHCDDFTIPASDATTELIESARTLIKTLVQSDSADSSEEDNVIVVERLQLIETHGSEDGDAMDEEVARAATRTRTDAYTLVVDGADLVEEPTHLDATERAPSRAGSKRKLDGEVASDGGYLSASSPSQDIGSSLDIEAPAEAPAPVEEAPAPTGDARAKKPWEYVFHELDPANAEQRDTATRLLPEGLLAHRAARRRSIHARAQNEANRVVGRSVSIASGLGIVTRVCPFRLRQLTCSSPLFSSMSTEFCHLLREIWSVDPVVGTIAPESFFSILCKAVPIFKGYQQQDAQEFLRFLLDRLHTELSARSSSETTIIWKLFRGILWNKGRSLRLEPLVEMQKLARVGKCSWLDMNTDRQHVLRQSLQVCMIYSLSRTHLVGHQTYVLTRPLTITLRGHADLSLDIPEKFVQRKNKVEQRVHPCTIYDCLQAFTDVEELADTERYECERCKVKQRSTKKFTIKKLPD</sequence>
<proteinExistence type="predicted"/>
<dbReference type="PROSITE" id="PS50235">
    <property type="entry name" value="USP_3"/>
    <property type="match status" value="1"/>
</dbReference>
<feature type="compositionally biased region" description="Polar residues" evidence="1">
    <location>
        <begin position="122"/>
        <end position="131"/>
    </location>
</feature>
<dbReference type="InterPro" id="IPR038765">
    <property type="entry name" value="Papain-like_cys_pep_sf"/>
</dbReference>
<dbReference type="EMBL" id="RBNJ01024973">
    <property type="protein sequence ID" value="RUS15889.1"/>
    <property type="molecule type" value="Genomic_DNA"/>
</dbReference>
<accession>A0A433PEF7</accession>
<feature type="non-terminal residue" evidence="3">
    <location>
        <position position="465"/>
    </location>
</feature>
<dbReference type="Pfam" id="PF00443">
    <property type="entry name" value="UCH"/>
    <property type="match status" value="1"/>
</dbReference>